<dbReference type="EMBL" id="DTDJ01000046">
    <property type="protein sequence ID" value="HGL18079.1"/>
    <property type="molecule type" value="Genomic_DNA"/>
</dbReference>
<reference evidence="1" key="1">
    <citation type="journal article" date="2020" name="mSystems">
        <title>Genome- and Community-Level Interaction Insights into Carbon Utilization and Element Cycling Functions of Hydrothermarchaeota in Hydrothermal Sediment.</title>
        <authorList>
            <person name="Zhou Z."/>
            <person name="Liu Y."/>
            <person name="Xu W."/>
            <person name="Pan J."/>
            <person name="Luo Z.H."/>
            <person name="Li M."/>
        </authorList>
    </citation>
    <scope>NUCLEOTIDE SEQUENCE [LARGE SCALE GENOMIC DNA]</scope>
    <source>
        <strain evidence="1">SpSt-69</strain>
    </source>
</reference>
<proteinExistence type="predicted"/>
<gene>
    <name evidence="1" type="ORF">ENU66_07115</name>
</gene>
<accession>A0A7V3ZYR9</accession>
<comment type="caution">
    <text evidence="1">The sequence shown here is derived from an EMBL/GenBank/DDBJ whole genome shotgun (WGS) entry which is preliminary data.</text>
</comment>
<dbReference type="PANTHER" id="PTHR38597">
    <property type="entry name" value="BLL3834 PROTEIN"/>
    <property type="match status" value="1"/>
</dbReference>
<name>A0A7V3ZYR9_UNCW3</name>
<dbReference type="Pfam" id="PF05559">
    <property type="entry name" value="DUF763"/>
    <property type="match status" value="1"/>
</dbReference>
<organism evidence="1">
    <name type="scientific">candidate division WOR-3 bacterium</name>
    <dbReference type="NCBI Taxonomy" id="2052148"/>
    <lineage>
        <taxon>Bacteria</taxon>
        <taxon>Bacteria division WOR-3</taxon>
    </lineage>
</organism>
<evidence type="ECO:0000313" key="1">
    <source>
        <dbReference type="EMBL" id="HGL18079.1"/>
    </source>
</evidence>
<protein>
    <submittedName>
        <fullName evidence="1">DUF763 domain-containing protein</fullName>
    </submittedName>
</protein>
<dbReference type="InterPro" id="IPR008482">
    <property type="entry name" value="DUF763"/>
</dbReference>
<dbReference type="AlphaFoldDB" id="A0A7V3ZYR9"/>
<dbReference type="PANTHER" id="PTHR38597:SF1">
    <property type="entry name" value="BLL3834 PROTEIN"/>
    <property type="match status" value="1"/>
</dbReference>
<sequence>MKTGYVTLPLHNGKAPRWLMERMAKLARSIISLMVLEFGREEVLRRLSDPIWFQSLGCLLGFDWHSSGVTTTVTYAIKSGLKGLESELGIFVAGGKGKHSLLVPEEVKKVGDAFGVDAERIVYASRLSAKVDSVLLQDGYNLYHHVIIYTKDCYWCVIQQGMNEVSRTARRYHWLSEKVEDFTVEPHSGIISEKRERSVLDITSKKSEDSRRVILDLVKDSPDKVLLLYQKAVSYKMPTRHYITLKDMKPENLKKVLIKTYEVVPEDFESLLAIRGLGPMSMRALALISDVIYGAKPSYEDPVIYSFAHGGKDGYPYRVRRDVYDKSIEVLERAIKSAKLGQREELEVLRRLQKYFG</sequence>